<dbReference type="STRING" id="1777144.AWB83_02358"/>
<dbReference type="EMBL" id="FCOB02000009">
    <property type="protein sequence ID" value="SAK61343.1"/>
    <property type="molecule type" value="Genomic_DNA"/>
</dbReference>
<protein>
    <submittedName>
        <fullName evidence="2">Uncharacterized protein</fullName>
    </submittedName>
</protein>
<feature type="transmembrane region" description="Helical" evidence="1">
    <location>
        <begin position="129"/>
        <end position="150"/>
    </location>
</feature>
<evidence type="ECO:0000313" key="3">
    <source>
        <dbReference type="Proteomes" id="UP000054978"/>
    </source>
</evidence>
<reference evidence="2" key="1">
    <citation type="submission" date="2016-01" db="EMBL/GenBank/DDBJ databases">
        <authorList>
            <person name="Peeters C."/>
        </authorList>
    </citation>
    <scope>NUCLEOTIDE SEQUENCE [LARGE SCALE GENOMIC DNA]</scope>
    <source>
        <strain evidence="2">LMG 29326</strain>
    </source>
</reference>
<keyword evidence="1" id="KW-0472">Membrane</keyword>
<gene>
    <name evidence="2" type="ORF">AWB83_02358</name>
</gene>
<accession>A0A158AUC8</accession>
<feature type="transmembrane region" description="Helical" evidence="1">
    <location>
        <begin position="69"/>
        <end position="91"/>
    </location>
</feature>
<keyword evidence="1" id="KW-1133">Transmembrane helix</keyword>
<dbReference type="AlphaFoldDB" id="A0A158AUC8"/>
<feature type="transmembrane region" description="Helical" evidence="1">
    <location>
        <begin position="97"/>
        <end position="117"/>
    </location>
</feature>
<name>A0A158AUC8_9BURK</name>
<organism evidence="2 3">
    <name type="scientific">Caballeronia ptereochthonis</name>
    <dbReference type="NCBI Taxonomy" id="1777144"/>
    <lineage>
        <taxon>Bacteria</taxon>
        <taxon>Pseudomonadati</taxon>
        <taxon>Pseudomonadota</taxon>
        <taxon>Betaproteobacteria</taxon>
        <taxon>Burkholderiales</taxon>
        <taxon>Burkholderiaceae</taxon>
        <taxon>Caballeronia</taxon>
    </lineage>
</organism>
<keyword evidence="1" id="KW-0812">Transmembrane</keyword>
<evidence type="ECO:0000256" key="1">
    <source>
        <dbReference type="SAM" id="Phobius"/>
    </source>
</evidence>
<comment type="caution">
    <text evidence="2">The sequence shown here is derived from an EMBL/GenBank/DDBJ whole genome shotgun (WGS) entry which is preliminary data.</text>
</comment>
<dbReference type="Proteomes" id="UP000054978">
    <property type="component" value="Unassembled WGS sequence"/>
</dbReference>
<dbReference type="RefSeq" id="WP_087045449.1">
    <property type="nucleotide sequence ID" value="NZ_FCOB02000009.1"/>
</dbReference>
<evidence type="ECO:0000313" key="2">
    <source>
        <dbReference type="EMBL" id="SAK61343.1"/>
    </source>
</evidence>
<proteinExistence type="predicted"/>
<dbReference type="OrthoDB" id="10012196at2"/>
<feature type="transmembrane region" description="Helical" evidence="1">
    <location>
        <begin position="182"/>
        <end position="202"/>
    </location>
</feature>
<feature type="transmembrane region" description="Helical" evidence="1">
    <location>
        <begin position="41"/>
        <end position="62"/>
    </location>
</feature>
<keyword evidence="3" id="KW-1185">Reference proteome</keyword>
<sequence>MSDALAGALCVLATMSAGPLPRSRMSWLAGAAVVVACLVNGGPSAIAPIVAAFVLAALAGLVSFRSGRVAFILPASTQASLVTLAFVAWLLPDALRLNGALAVLTGGAITALGCLALQRTPNSSRRRESVCRAPLHLAAAGACAALAYALGAQPGALAVVAVVAMVALIGAHLSLAIGGGAAAPAASLMSGAAASGLAIAAAHGGTNGALVVAAVALAIGCAQSSSFVSLARETP</sequence>
<feature type="transmembrane region" description="Helical" evidence="1">
    <location>
        <begin position="208"/>
        <end position="231"/>
    </location>
</feature>
<feature type="transmembrane region" description="Helical" evidence="1">
    <location>
        <begin position="156"/>
        <end position="175"/>
    </location>
</feature>